<evidence type="ECO:0000313" key="2">
    <source>
        <dbReference type="EnsemblMetazoa" id="HelroP173119"/>
    </source>
</evidence>
<dbReference type="InParanoid" id="T1F6E3"/>
<dbReference type="EnsemblMetazoa" id="HelroT173119">
    <property type="protein sequence ID" value="HelroP173119"/>
    <property type="gene ID" value="HelroG173119"/>
</dbReference>
<reference evidence="1 3" key="2">
    <citation type="journal article" date="2013" name="Nature">
        <title>Insights into bilaterian evolution from three spiralian genomes.</title>
        <authorList>
            <person name="Simakov O."/>
            <person name="Marletaz F."/>
            <person name="Cho S.J."/>
            <person name="Edsinger-Gonzales E."/>
            <person name="Havlak P."/>
            <person name="Hellsten U."/>
            <person name="Kuo D.H."/>
            <person name="Larsson T."/>
            <person name="Lv J."/>
            <person name="Arendt D."/>
            <person name="Savage R."/>
            <person name="Osoegawa K."/>
            <person name="de Jong P."/>
            <person name="Grimwood J."/>
            <person name="Chapman J.A."/>
            <person name="Shapiro H."/>
            <person name="Aerts A."/>
            <person name="Otillar R.P."/>
            <person name="Terry A.Y."/>
            <person name="Boore J.L."/>
            <person name="Grigoriev I.V."/>
            <person name="Lindberg D.R."/>
            <person name="Seaver E.C."/>
            <person name="Weisblat D.A."/>
            <person name="Putnam N.H."/>
            <person name="Rokhsar D.S."/>
        </authorList>
    </citation>
    <scope>NUCLEOTIDE SEQUENCE</scope>
</reference>
<proteinExistence type="predicted"/>
<name>T1F6E3_HELRO</name>
<dbReference type="KEGG" id="hro:HELRODRAFT_173119"/>
<reference evidence="3" key="1">
    <citation type="submission" date="2012-12" db="EMBL/GenBank/DDBJ databases">
        <authorList>
            <person name="Hellsten U."/>
            <person name="Grimwood J."/>
            <person name="Chapman J.A."/>
            <person name="Shapiro H."/>
            <person name="Aerts A."/>
            <person name="Otillar R.P."/>
            <person name="Terry A.Y."/>
            <person name="Boore J.L."/>
            <person name="Simakov O."/>
            <person name="Marletaz F."/>
            <person name="Cho S.-J."/>
            <person name="Edsinger-Gonzales E."/>
            <person name="Havlak P."/>
            <person name="Kuo D.-H."/>
            <person name="Larsson T."/>
            <person name="Lv J."/>
            <person name="Arendt D."/>
            <person name="Savage R."/>
            <person name="Osoegawa K."/>
            <person name="de Jong P."/>
            <person name="Lindberg D.R."/>
            <person name="Seaver E.C."/>
            <person name="Weisblat D.A."/>
            <person name="Putnam N.H."/>
            <person name="Grigoriev I.V."/>
            <person name="Rokhsar D.S."/>
        </authorList>
    </citation>
    <scope>NUCLEOTIDE SEQUENCE</scope>
</reference>
<evidence type="ECO:0000313" key="3">
    <source>
        <dbReference type="Proteomes" id="UP000015101"/>
    </source>
</evidence>
<dbReference type="Proteomes" id="UP000015101">
    <property type="component" value="Unassembled WGS sequence"/>
</dbReference>
<sequence>MEKESFVGNISDFYTNEDIVAALKLLKHEMELLKIEKFQSRGNTKKDKLFDCVNLFKYLKTNNYVEKCLIFVSLNMAKSAQFGLALKATQVELKALKTKINNMLKSRKVCSDAIMKEIATENSNNASSISTVQPQILKTSEAGTFFSW</sequence>
<dbReference type="EMBL" id="AMQM01004451">
    <property type="status" value="NOT_ANNOTATED_CDS"/>
    <property type="molecule type" value="Genomic_DNA"/>
</dbReference>
<dbReference type="RefSeq" id="XP_009017984.1">
    <property type="nucleotide sequence ID" value="XM_009019736.1"/>
</dbReference>
<dbReference type="CTD" id="20204392"/>
<dbReference type="GeneID" id="20204392"/>
<keyword evidence="3" id="KW-1185">Reference proteome</keyword>
<organism evidence="2 3">
    <name type="scientific">Helobdella robusta</name>
    <name type="common">Californian leech</name>
    <dbReference type="NCBI Taxonomy" id="6412"/>
    <lineage>
        <taxon>Eukaryota</taxon>
        <taxon>Metazoa</taxon>
        <taxon>Spiralia</taxon>
        <taxon>Lophotrochozoa</taxon>
        <taxon>Annelida</taxon>
        <taxon>Clitellata</taxon>
        <taxon>Hirudinea</taxon>
        <taxon>Rhynchobdellida</taxon>
        <taxon>Glossiphoniidae</taxon>
        <taxon>Helobdella</taxon>
    </lineage>
</organism>
<protein>
    <submittedName>
        <fullName evidence="1 2">Uncharacterized protein</fullName>
    </submittedName>
</protein>
<gene>
    <name evidence="2" type="primary">20204392</name>
    <name evidence="1" type="ORF">HELRODRAFT_173119</name>
</gene>
<dbReference type="EMBL" id="KB096551">
    <property type="protein sequence ID" value="ESO04048.1"/>
    <property type="molecule type" value="Genomic_DNA"/>
</dbReference>
<reference evidence="2" key="3">
    <citation type="submission" date="2015-06" db="UniProtKB">
        <authorList>
            <consortium name="EnsemblMetazoa"/>
        </authorList>
    </citation>
    <scope>IDENTIFICATION</scope>
</reference>
<evidence type="ECO:0000313" key="1">
    <source>
        <dbReference type="EMBL" id="ESO04048.1"/>
    </source>
</evidence>
<dbReference type="AlphaFoldDB" id="T1F6E3"/>
<dbReference type="HOGENOM" id="CLU_1760771_0_0_1"/>
<accession>T1F6E3</accession>